<name>A0A9J7F029_CRIGR</name>
<proteinExistence type="predicted"/>
<dbReference type="RefSeq" id="XP_027244019.1">
    <property type="nucleotide sequence ID" value="XM_027388218.1"/>
</dbReference>
<dbReference type="SUPFAM" id="SSF54236">
    <property type="entry name" value="Ubiquitin-like"/>
    <property type="match status" value="1"/>
</dbReference>
<evidence type="ECO:0000313" key="2">
    <source>
        <dbReference type="RefSeq" id="XP_027244019.1"/>
    </source>
</evidence>
<dbReference type="PANTHER" id="PTHR10562">
    <property type="entry name" value="SMALL UBIQUITIN-RELATED MODIFIER"/>
    <property type="match status" value="1"/>
</dbReference>
<dbReference type="Proteomes" id="UP001108280">
    <property type="component" value="Chromosome 1"/>
</dbReference>
<gene>
    <name evidence="2" type="primary">LOC103162643</name>
</gene>
<keyword evidence="1" id="KW-1185">Reference proteome</keyword>
<evidence type="ECO:0000313" key="1">
    <source>
        <dbReference type="Proteomes" id="UP001108280"/>
    </source>
</evidence>
<sequence length="67" mass="7888">MALEEPKEGVETENNDHIDLKVVGRWLSLQFKMKRQTALSELMKAYCEQQLEKDEEMIDVFQQQTAD</sequence>
<reference evidence="2" key="3">
    <citation type="submission" date="2025-08" db="UniProtKB">
        <authorList>
            <consortium name="RefSeq"/>
        </authorList>
    </citation>
    <scope>IDENTIFICATION</scope>
    <source>
        <strain evidence="2">17A/GY</strain>
        <tissue evidence="2">Liver</tissue>
    </source>
</reference>
<reference evidence="1" key="2">
    <citation type="journal article" date="2020" name="Biotechnol. Bioeng.">
        <title>Chromosome-scale scaffolds for the Chinese hamster reference genome assembly to facilitate the study of the CHO epigenome.</title>
        <authorList>
            <person name="Hilliard W."/>
            <person name="MacDonald M."/>
            <person name="Lee K.H."/>
        </authorList>
    </citation>
    <scope>NUCLEOTIDE SEQUENCE [LARGE SCALE GENOMIC DNA]</scope>
    <source>
        <strain evidence="1">17A/GY</strain>
    </source>
</reference>
<reference evidence="1" key="1">
    <citation type="journal article" date="2018" name="Biotechnol. Bioeng.">
        <title>A reference genome of the Chinese hamster based on a hybrid assembly strategy.</title>
        <authorList>
            <person name="Rupp O."/>
            <person name="MacDonald M.L."/>
            <person name="Li S."/>
            <person name="Dhiman H."/>
            <person name="Polson S."/>
            <person name="Griep S."/>
            <person name="Heffner K."/>
            <person name="Hernandez I."/>
            <person name="Brinkrolf K."/>
            <person name="Jadhav V."/>
            <person name="Samoudi M."/>
            <person name="Hao H."/>
            <person name="Kingham B."/>
            <person name="Goesmann A."/>
            <person name="Betenbaugh M.J."/>
            <person name="Lewis N.E."/>
            <person name="Borth N."/>
            <person name="Lee K.H."/>
        </authorList>
    </citation>
    <scope>NUCLEOTIDE SEQUENCE [LARGE SCALE GENOMIC DNA]</scope>
    <source>
        <strain evidence="1">17A/GY</strain>
    </source>
</reference>
<organism evidence="1 2">
    <name type="scientific">Cricetulus griseus</name>
    <name type="common">Chinese hamster</name>
    <name type="synonym">Cricetulus barabensis griseus</name>
    <dbReference type="NCBI Taxonomy" id="10029"/>
    <lineage>
        <taxon>Eukaryota</taxon>
        <taxon>Metazoa</taxon>
        <taxon>Chordata</taxon>
        <taxon>Craniata</taxon>
        <taxon>Vertebrata</taxon>
        <taxon>Euteleostomi</taxon>
        <taxon>Mammalia</taxon>
        <taxon>Eutheria</taxon>
        <taxon>Euarchontoglires</taxon>
        <taxon>Glires</taxon>
        <taxon>Rodentia</taxon>
        <taxon>Myomorpha</taxon>
        <taxon>Muroidea</taxon>
        <taxon>Cricetidae</taxon>
        <taxon>Cricetinae</taxon>
        <taxon>Cricetulus</taxon>
    </lineage>
</organism>
<protein>
    <submittedName>
        <fullName evidence="2">Small ubiquitin-related modifier 2-A-like</fullName>
    </submittedName>
</protein>
<dbReference type="Gene3D" id="3.10.20.90">
    <property type="entry name" value="Phosphatidylinositol 3-kinase Catalytic Subunit, Chain A, domain 1"/>
    <property type="match status" value="1"/>
</dbReference>
<dbReference type="AlphaFoldDB" id="A0A9J7F029"/>
<dbReference type="RefSeq" id="XP_007649913.1">
    <property type="nucleotide sequence ID" value="XM_007651723.1"/>
</dbReference>
<accession>A0A9J7F029</accession>
<dbReference type="InterPro" id="IPR029071">
    <property type="entry name" value="Ubiquitin-like_domsf"/>
</dbReference>
<dbReference type="KEGG" id="cge:103162643"/>
<dbReference type="GeneID" id="103162643"/>